<sequence length="22" mass="2580">MSTLKNMLLKKRPNLLSGFFKL</sequence>
<accession>A0A2P2QEM1</accession>
<proteinExistence type="predicted"/>
<evidence type="ECO:0000313" key="1">
    <source>
        <dbReference type="EMBL" id="MBX65451.1"/>
    </source>
</evidence>
<protein>
    <submittedName>
        <fullName evidence="1">Uncharacterized protein</fullName>
    </submittedName>
</protein>
<dbReference type="EMBL" id="GGEC01084967">
    <property type="protein sequence ID" value="MBX65451.1"/>
    <property type="molecule type" value="Transcribed_RNA"/>
</dbReference>
<name>A0A2P2QEM1_RHIMU</name>
<organism evidence="1">
    <name type="scientific">Rhizophora mucronata</name>
    <name type="common">Asiatic mangrove</name>
    <dbReference type="NCBI Taxonomy" id="61149"/>
    <lineage>
        <taxon>Eukaryota</taxon>
        <taxon>Viridiplantae</taxon>
        <taxon>Streptophyta</taxon>
        <taxon>Embryophyta</taxon>
        <taxon>Tracheophyta</taxon>
        <taxon>Spermatophyta</taxon>
        <taxon>Magnoliopsida</taxon>
        <taxon>eudicotyledons</taxon>
        <taxon>Gunneridae</taxon>
        <taxon>Pentapetalae</taxon>
        <taxon>rosids</taxon>
        <taxon>fabids</taxon>
        <taxon>Malpighiales</taxon>
        <taxon>Rhizophoraceae</taxon>
        <taxon>Rhizophora</taxon>
    </lineage>
</organism>
<reference evidence="1" key="1">
    <citation type="submission" date="2018-02" db="EMBL/GenBank/DDBJ databases">
        <title>Rhizophora mucronata_Transcriptome.</title>
        <authorList>
            <person name="Meera S.P."/>
            <person name="Sreeshan A."/>
            <person name="Augustine A."/>
        </authorList>
    </citation>
    <scope>NUCLEOTIDE SEQUENCE</scope>
    <source>
        <tissue evidence="1">Leaf</tissue>
    </source>
</reference>
<dbReference type="AlphaFoldDB" id="A0A2P2QEM1"/>